<dbReference type="GO" id="GO:0007165">
    <property type="term" value="P:signal transduction"/>
    <property type="evidence" value="ECO:0007669"/>
    <property type="project" value="TreeGrafter"/>
</dbReference>
<comment type="subunit">
    <text evidence="3">Component of the EKC/KEOPS complex composed of at least BUD32, CGI121, GON7, KAE1 and PCC1; the whole complex dimerizes.</text>
</comment>
<dbReference type="EC" id="2.7.11.1" evidence="4"/>
<dbReference type="InterPro" id="IPR011009">
    <property type="entry name" value="Kinase-like_dom_sf"/>
</dbReference>
<dbReference type="OMA" id="WAGHYTS"/>
<dbReference type="GO" id="GO:0000781">
    <property type="term" value="C:chromosome, telomeric region"/>
    <property type="evidence" value="ECO:0007669"/>
    <property type="project" value="UniProtKB-SubCell"/>
</dbReference>
<comment type="function">
    <text evidence="1">Component of the EKC/KEOPS complex that is required for the formation of a threonylcarbamoyl group on adenosine at position 37 (t(6)A37) in tRNAs that read codons beginning with adenine. The complex is probably involved in the transfer of the threonylcarbamoyl moiety of threonylcarbamoyl-AMP (TC-AMP) to the N6 group of A37. BUD32 has ATPase activity in the context of the EKC/KEOPS complex and likely plays a supporting role to the catalytic subunit KAE1. The EKC/KEOPS complex also promotes both telomere uncapping and telomere elongation. The complex is required for efficient recruitment of transcriptional coactivators.</text>
</comment>
<dbReference type="PROSITE" id="PS00109">
    <property type="entry name" value="PROTEIN_KINASE_TYR"/>
    <property type="match status" value="1"/>
</dbReference>
<evidence type="ECO:0000256" key="6">
    <source>
        <dbReference type="ARBA" id="ARBA00019973"/>
    </source>
</evidence>
<keyword evidence="7" id="KW-0779">Telomere</keyword>
<dbReference type="STRING" id="554155.C5FYI7"/>
<dbReference type="GO" id="GO:0004674">
    <property type="term" value="F:protein serine/threonine kinase activity"/>
    <property type="evidence" value="ECO:0007669"/>
    <property type="project" value="UniProtKB-EC"/>
</dbReference>
<accession>C5FYI7</accession>
<comment type="catalytic activity">
    <reaction evidence="11">
        <text>L-seryl-[protein] + ATP = O-phospho-L-seryl-[protein] + ADP + H(+)</text>
        <dbReference type="Rhea" id="RHEA:17989"/>
        <dbReference type="Rhea" id="RHEA-COMP:9863"/>
        <dbReference type="Rhea" id="RHEA-COMP:11604"/>
        <dbReference type="ChEBI" id="CHEBI:15378"/>
        <dbReference type="ChEBI" id="CHEBI:29999"/>
        <dbReference type="ChEBI" id="CHEBI:30616"/>
        <dbReference type="ChEBI" id="CHEBI:83421"/>
        <dbReference type="ChEBI" id="CHEBI:456216"/>
        <dbReference type="EC" id="2.7.11.1"/>
    </reaction>
</comment>
<dbReference type="RefSeq" id="XP_002843621.1">
    <property type="nucleotide sequence ID" value="XM_002843575.1"/>
</dbReference>
<organism evidence="13 14">
    <name type="scientific">Arthroderma otae (strain ATCC MYA-4605 / CBS 113480)</name>
    <name type="common">Microsporum canis</name>
    <dbReference type="NCBI Taxonomy" id="554155"/>
    <lineage>
        <taxon>Eukaryota</taxon>
        <taxon>Fungi</taxon>
        <taxon>Dikarya</taxon>
        <taxon>Ascomycota</taxon>
        <taxon>Pezizomycotina</taxon>
        <taxon>Eurotiomycetes</taxon>
        <taxon>Eurotiomycetidae</taxon>
        <taxon>Onygenales</taxon>
        <taxon>Arthrodermataceae</taxon>
        <taxon>Microsporum</taxon>
    </lineage>
</organism>
<keyword evidence="14" id="KW-1185">Reference proteome</keyword>
<name>C5FYI7_ARTOC</name>
<dbReference type="AlphaFoldDB" id="C5FYI7"/>
<dbReference type="PANTHER" id="PTHR48011:SF4">
    <property type="entry name" value="MITOGEN-ACTIVATED PROTEIN KINASE KINASE KINASE 19"/>
    <property type="match status" value="1"/>
</dbReference>
<dbReference type="GO" id="GO:0005524">
    <property type="term" value="F:ATP binding"/>
    <property type="evidence" value="ECO:0007669"/>
    <property type="project" value="InterPro"/>
</dbReference>
<evidence type="ECO:0000256" key="3">
    <source>
        <dbReference type="ARBA" id="ARBA00011534"/>
    </source>
</evidence>
<evidence type="ECO:0000313" key="13">
    <source>
        <dbReference type="EMBL" id="EEQ34585.1"/>
    </source>
</evidence>
<evidence type="ECO:0000313" key="14">
    <source>
        <dbReference type="Proteomes" id="UP000002035"/>
    </source>
</evidence>
<dbReference type="GeneID" id="9230797"/>
<dbReference type="PANTHER" id="PTHR48011">
    <property type="entry name" value="CCR4-NOT TRANSCRIPTIONAL COMPLEX SUBUNIT CAF120-RELATED"/>
    <property type="match status" value="1"/>
</dbReference>
<dbReference type="Gene3D" id="1.10.510.10">
    <property type="entry name" value="Transferase(Phosphotransferase) domain 1"/>
    <property type="match status" value="1"/>
</dbReference>
<evidence type="ECO:0000256" key="8">
    <source>
        <dbReference type="ARBA" id="ARBA00030980"/>
    </source>
</evidence>
<reference evidence="14" key="1">
    <citation type="journal article" date="2012" name="MBio">
        <title>Comparative genome analysis of Trichophyton rubrum and related dermatophytes reveals candidate genes involved in infection.</title>
        <authorList>
            <person name="Martinez D.A."/>
            <person name="Oliver B.G."/>
            <person name="Graeser Y."/>
            <person name="Goldberg J.M."/>
            <person name="Li W."/>
            <person name="Martinez-Rossi N.M."/>
            <person name="Monod M."/>
            <person name="Shelest E."/>
            <person name="Barton R.C."/>
            <person name="Birch E."/>
            <person name="Brakhage A.A."/>
            <person name="Chen Z."/>
            <person name="Gurr S.J."/>
            <person name="Heiman D."/>
            <person name="Heitman J."/>
            <person name="Kosti I."/>
            <person name="Rossi A."/>
            <person name="Saif S."/>
            <person name="Samalova M."/>
            <person name="Saunders C.W."/>
            <person name="Shea T."/>
            <person name="Summerbell R.C."/>
            <person name="Xu J."/>
            <person name="Young S."/>
            <person name="Zeng Q."/>
            <person name="Birren B.W."/>
            <person name="Cuomo C.A."/>
            <person name="White T.C."/>
        </authorList>
    </citation>
    <scope>NUCLEOTIDE SEQUENCE [LARGE SCALE GENOMIC DNA]</scope>
    <source>
        <strain evidence="14">ATCC MYA-4605 / CBS 113480</strain>
    </source>
</reference>
<evidence type="ECO:0000256" key="4">
    <source>
        <dbReference type="ARBA" id="ARBA00012513"/>
    </source>
</evidence>
<feature type="domain" description="Protein kinase" evidence="12">
    <location>
        <begin position="13"/>
        <end position="247"/>
    </location>
</feature>
<dbReference type="VEuPathDB" id="FungiDB:MCYG_07404"/>
<protein>
    <recommendedName>
        <fullName evidence="6">EKC/KEOPS complex subunit BUD32</fullName>
        <ecNumber evidence="4">2.7.11.1</ecNumber>
    </recommendedName>
    <alternativeName>
        <fullName evidence="8 9">Atypical Serine/threonine protein kinase BUD32</fullName>
    </alternativeName>
    <alternativeName>
        <fullName evidence="5">EKC/KEOPS complex subunit bud32</fullName>
    </alternativeName>
</protein>
<comment type="subcellular location">
    <subcellularLocation>
        <location evidence="2">Chromosome</location>
        <location evidence="2">Telomere</location>
    </subcellularLocation>
</comment>
<sequence>MADPRHILATAKDEQFNLAGCGLFAQVFFVVKTEIAIKVPDEPGEADAIEKRIYERLGIHPYILRCFGECDSIVGRDLALQYLPFGTLARNLALDRFPVQRVDWPMQAVEAIRYIHSKGVIHCDISVSNFLIQNNGTLALADFCGSILDSSTAIVSTSTRYSRPLSLSERSSNSTTKDDIFALGTILYEIGVGHILYPDKPNSEIYILFQRREFPSTIDLDSGFVVQKCWLDRYDTAGDIKADLGVH</sequence>
<evidence type="ECO:0000256" key="7">
    <source>
        <dbReference type="ARBA" id="ARBA00022895"/>
    </source>
</evidence>
<evidence type="ECO:0000256" key="9">
    <source>
        <dbReference type="ARBA" id="ARBA00033194"/>
    </source>
</evidence>
<dbReference type="InterPro" id="IPR000719">
    <property type="entry name" value="Prot_kinase_dom"/>
</dbReference>
<dbReference type="CDD" id="cd00180">
    <property type="entry name" value="PKc"/>
    <property type="match status" value="1"/>
</dbReference>
<dbReference type="PROSITE" id="PS50011">
    <property type="entry name" value="PROTEIN_KINASE_DOM"/>
    <property type="match status" value="1"/>
</dbReference>
<dbReference type="InterPro" id="IPR052751">
    <property type="entry name" value="Plant_MAPKKK"/>
</dbReference>
<evidence type="ECO:0000256" key="1">
    <source>
        <dbReference type="ARBA" id="ARBA00003747"/>
    </source>
</evidence>
<keyword evidence="7" id="KW-0158">Chromosome</keyword>
<evidence type="ECO:0000256" key="11">
    <source>
        <dbReference type="ARBA" id="ARBA00048679"/>
    </source>
</evidence>
<gene>
    <name evidence="13" type="ORF">MCYG_07404</name>
</gene>
<dbReference type="EMBL" id="DS995707">
    <property type="protein sequence ID" value="EEQ34585.1"/>
    <property type="molecule type" value="Genomic_DNA"/>
</dbReference>
<dbReference type="Pfam" id="PF00069">
    <property type="entry name" value="Pkinase"/>
    <property type="match status" value="1"/>
</dbReference>
<evidence type="ECO:0000256" key="10">
    <source>
        <dbReference type="ARBA" id="ARBA00047899"/>
    </source>
</evidence>
<dbReference type="OrthoDB" id="4169526at2759"/>
<evidence type="ECO:0000256" key="5">
    <source>
        <dbReference type="ARBA" id="ARBA00013948"/>
    </source>
</evidence>
<dbReference type="SUPFAM" id="SSF56112">
    <property type="entry name" value="Protein kinase-like (PK-like)"/>
    <property type="match status" value="1"/>
</dbReference>
<dbReference type="Proteomes" id="UP000002035">
    <property type="component" value="Unassembled WGS sequence"/>
</dbReference>
<dbReference type="HOGENOM" id="CLU_000288_31_3_1"/>
<dbReference type="InterPro" id="IPR008266">
    <property type="entry name" value="Tyr_kinase_AS"/>
</dbReference>
<comment type="catalytic activity">
    <reaction evidence="10">
        <text>L-threonyl-[protein] + ATP = O-phospho-L-threonyl-[protein] + ADP + H(+)</text>
        <dbReference type="Rhea" id="RHEA:46608"/>
        <dbReference type="Rhea" id="RHEA-COMP:11060"/>
        <dbReference type="Rhea" id="RHEA-COMP:11605"/>
        <dbReference type="ChEBI" id="CHEBI:15378"/>
        <dbReference type="ChEBI" id="CHEBI:30013"/>
        <dbReference type="ChEBI" id="CHEBI:30616"/>
        <dbReference type="ChEBI" id="CHEBI:61977"/>
        <dbReference type="ChEBI" id="CHEBI:456216"/>
        <dbReference type="EC" id="2.7.11.1"/>
    </reaction>
</comment>
<evidence type="ECO:0000256" key="2">
    <source>
        <dbReference type="ARBA" id="ARBA00004574"/>
    </source>
</evidence>
<dbReference type="eggNOG" id="KOG0198">
    <property type="taxonomic scope" value="Eukaryota"/>
</dbReference>
<proteinExistence type="predicted"/>
<evidence type="ECO:0000259" key="12">
    <source>
        <dbReference type="PROSITE" id="PS50011"/>
    </source>
</evidence>